<dbReference type="Proteomes" id="UP000182312">
    <property type="component" value="Unassembled WGS sequence"/>
</dbReference>
<dbReference type="OrthoDB" id="9790194at2"/>
<dbReference type="AlphaFoldDB" id="A0A1I0TZH9"/>
<feature type="binding site" evidence="2">
    <location>
        <position position="170"/>
    </location>
    <ligand>
        <name>Cu cation</name>
        <dbReference type="ChEBI" id="CHEBI:23378"/>
    </ligand>
</feature>
<comment type="similarity">
    <text evidence="1">Belongs to the SCO1/2 family.</text>
</comment>
<dbReference type="PANTHER" id="PTHR12151:SF25">
    <property type="entry name" value="LINALOOL DEHYDRATASE_ISOMERASE DOMAIN-CONTAINING PROTEIN"/>
    <property type="match status" value="1"/>
</dbReference>
<evidence type="ECO:0000256" key="1">
    <source>
        <dbReference type="ARBA" id="ARBA00010996"/>
    </source>
</evidence>
<evidence type="ECO:0000313" key="5">
    <source>
        <dbReference type="EMBL" id="SFA57261.1"/>
    </source>
</evidence>
<keyword evidence="4" id="KW-0472">Membrane</keyword>
<keyword evidence="4" id="KW-1133">Transmembrane helix</keyword>
<keyword evidence="3" id="KW-1015">Disulfide bond</keyword>
<sequence>MSGTEARSGLRRLRYLLWGLALVALAGFGWLKYGPAGDIGITDPGTSQLGLGDYRLQATDGSEFSQQTLKGKPSAVFFGFTNCPDVCPTTLGDIAGWREQLGERAENLRVFFVTVDPERDPVGVLEEYVSWVPGVIGVSGSPEEIAKAVKAFRIYARKAPTEGGGYAMDHSSSVLLFDGEGEFAGLIGYQEETARAMASLNSLLGG</sequence>
<keyword evidence="2" id="KW-0186">Copper</keyword>
<feature type="transmembrane region" description="Helical" evidence="4">
    <location>
        <begin position="12"/>
        <end position="31"/>
    </location>
</feature>
<dbReference type="RefSeq" id="WP_052081508.1">
    <property type="nucleotide sequence ID" value="NZ_FOJO01000017.1"/>
</dbReference>
<proteinExistence type="inferred from homology"/>
<evidence type="ECO:0000313" key="6">
    <source>
        <dbReference type="Proteomes" id="UP000182312"/>
    </source>
</evidence>
<organism evidence="5 6">
    <name type="scientific">Paracoccus halophilus</name>
    <dbReference type="NCBI Taxonomy" id="376733"/>
    <lineage>
        <taxon>Bacteria</taxon>
        <taxon>Pseudomonadati</taxon>
        <taxon>Pseudomonadota</taxon>
        <taxon>Alphaproteobacteria</taxon>
        <taxon>Rhodobacterales</taxon>
        <taxon>Paracoccaceae</taxon>
        <taxon>Paracoccus</taxon>
    </lineage>
</organism>
<dbReference type="Pfam" id="PF02630">
    <property type="entry name" value="SCO1-SenC"/>
    <property type="match status" value="1"/>
</dbReference>
<protein>
    <submittedName>
        <fullName evidence="5">Protein SCO1/2</fullName>
    </submittedName>
</protein>
<dbReference type="SUPFAM" id="SSF52833">
    <property type="entry name" value="Thioredoxin-like"/>
    <property type="match status" value="1"/>
</dbReference>
<feature type="binding site" evidence="2">
    <location>
        <position position="87"/>
    </location>
    <ligand>
        <name>Cu cation</name>
        <dbReference type="ChEBI" id="CHEBI:23378"/>
    </ligand>
</feature>
<feature type="binding site" evidence="2">
    <location>
        <position position="83"/>
    </location>
    <ligand>
        <name>Cu cation</name>
        <dbReference type="ChEBI" id="CHEBI:23378"/>
    </ligand>
</feature>
<dbReference type="InterPro" id="IPR036249">
    <property type="entry name" value="Thioredoxin-like_sf"/>
</dbReference>
<dbReference type="Gene3D" id="3.40.30.10">
    <property type="entry name" value="Glutaredoxin"/>
    <property type="match status" value="1"/>
</dbReference>
<dbReference type="PANTHER" id="PTHR12151">
    <property type="entry name" value="ELECTRON TRANSPORT PROTIN SCO1/SENC FAMILY MEMBER"/>
    <property type="match status" value="1"/>
</dbReference>
<dbReference type="GO" id="GO:0046872">
    <property type="term" value="F:metal ion binding"/>
    <property type="evidence" value="ECO:0007669"/>
    <property type="project" value="UniProtKB-KW"/>
</dbReference>
<accession>A0A1I0TZH9</accession>
<evidence type="ECO:0000256" key="2">
    <source>
        <dbReference type="PIRSR" id="PIRSR603782-1"/>
    </source>
</evidence>
<dbReference type="InterPro" id="IPR003782">
    <property type="entry name" value="SCO1/SenC"/>
</dbReference>
<dbReference type="CDD" id="cd02968">
    <property type="entry name" value="SCO"/>
    <property type="match status" value="1"/>
</dbReference>
<keyword evidence="4" id="KW-0812">Transmembrane</keyword>
<keyword evidence="2" id="KW-0479">Metal-binding</keyword>
<evidence type="ECO:0000256" key="3">
    <source>
        <dbReference type="PIRSR" id="PIRSR603782-2"/>
    </source>
</evidence>
<reference evidence="5 6" key="1">
    <citation type="submission" date="2016-10" db="EMBL/GenBank/DDBJ databases">
        <authorList>
            <person name="de Groot N.N."/>
        </authorList>
    </citation>
    <scope>NUCLEOTIDE SEQUENCE [LARGE SCALE GENOMIC DNA]</scope>
    <source>
        <strain evidence="5 6">CGMCC 1.6117</strain>
    </source>
</reference>
<gene>
    <name evidence="5" type="ORF">SAMN04487972_11721</name>
</gene>
<feature type="disulfide bond" description="Redox-active" evidence="3">
    <location>
        <begin position="83"/>
        <end position="87"/>
    </location>
</feature>
<dbReference type="EMBL" id="FOJO01000017">
    <property type="protein sequence ID" value="SFA57261.1"/>
    <property type="molecule type" value="Genomic_DNA"/>
</dbReference>
<name>A0A1I0TZH9_9RHOB</name>
<evidence type="ECO:0000256" key="4">
    <source>
        <dbReference type="SAM" id="Phobius"/>
    </source>
</evidence>